<dbReference type="PANTHER" id="PTHR24305">
    <property type="entry name" value="CYTOCHROME P450"/>
    <property type="match status" value="1"/>
</dbReference>
<dbReference type="InterPro" id="IPR001128">
    <property type="entry name" value="Cyt_P450"/>
</dbReference>
<keyword evidence="5 6" id="KW-0408">Iron</keyword>
<dbReference type="GO" id="GO:0005506">
    <property type="term" value="F:iron ion binding"/>
    <property type="evidence" value="ECO:0007669"/>
    <property type="project" value="InterPro"/>
</dbReference>
<evidence type="ECO:0000256" key="7">
    <source>
        <dbReference type="SAM" id="Phobius"/>
    </source>
</evidence>
<keyword evidence="7" id="KW-1133">Transmembrane helix</keyword>
<dbReference type="InterPro" id="IPR036396">
    <property type="entry name" value="Cyt_P450_sf"/>
</dbReference>
<gene>
    <name evidence="8" type="ORF">OOU_Y34scaffold00488g1</name>
</gene>
<dbReference type="GO" id="GO:0044550">
    <property type="term" value="P:secondary metabolite biosynthetic process"/>
    <property type="evidence" value="ECO:0007669"/>
    <property type="project" value="UniProtKB-ARBA"/>
</dbReference>
<evidence type="ECO:0000256" key="4">
    <source>
        <dbReference type="ARBA" id="ARBA00023002"/>
    </source>
</evidence>
<dbReference type="InterPro" id="IPR050121">
    <property type="entry name" value="Cytochrome_P450_monoxygenase"/>
</dbReference>
<evidence type="ECO:0000256" key="5">
    <source>
        <dbReference type="ARBA" id="ARBA00023004"/>
    </source>
</evidence>
<comment type="cofactor">
    <cofactor evidence="1">
        <name>heme</name>
        <dbReference type="ChEBI" id="CHEBI:30413"/>
    </cofactor>
</comment>
<organism evidence="8">
    <name type="scientific">Pyricularia oryzae (strain Y34)</name>
    <name type="common">Rice blast fungus</name>
    <name type="synonym">Magnaporthe oryzae</name>
    <dbReference type="NCBI Taxonomy" id="1143189"/>
    <lineage>
        <taxon>Eukaryota</taxon>
        <taxon>Fungi</taxon>
        <taxon>Dikarya</taxon>
        <taxon>Ascomycota</taxon>
        <taxon>Pezizomycotina</taxon>
        <taxon>Sordariomycetes</taxon>
        <taxon>Sordariomycetidae</taxon>
        <taxon>Magnaporthales</taxon>
        <taxon>Pyriculariaceae</taxon>
        <taxon>Pyricularia</taxon>
    </lineage>
</organism>
<keyword evidence="3 6" id="KW-0479">Metal-binding</keyword>
<dbReference type="Pfam" id="PF00067">
    <property type="entry name" value="p450"/>
    <property type="match status" value="1"/>
</dbReference>
<comment type="similarity">
    <text evidence="6">Belongs to the cytochrome P450 family.</text>
</comment>
<dbReference type="GO" id="GO:0020037">
    <property type="term" value="F:heme binding"/>
    <property type="evidence" value="ECO:0007669"/>
    <property type="project" value="InterPro"/>
</dbReference>
<evidence type="ECO:0000256" key="2">
    <source>
        <dbReference type="ARBA" id="ARBA00022617"/>
    </source>
</evidence>
<dbReference type="AlphaFoldDB" id="A0AA97P0C4"/>
<feature type="transmembrane region" description="Helical" evidence="7">
    <location>
        <begin position="12"/>
        <end position="28"/>
    </location>
</feature>
<dbReference type="PANTHER" id="PTHR24305:SF235">
    <property type="entry name" value="CYTOCHROME P450 MONOOXYGENASE APDB-RELATED"/>
    <property type="match status" value="1"/>
</dbReference>
<reference evidence="8" key="1">
    <citation type="journal article" date="2012" name="PLoS Genet.">
        <title>Comparative analysis of the genomes of two field isolates of the rice blast fungus Magnaporthe oryzae.</title>
        <authorList>
            <person name="Xue M."/>
            <person name="Yang J."/>
            <person name="Li Z."/>
            <person name="Hu S."/>
            <person name="Yao N."/>
            <person name="Dean R.A."/>
            <person name="Zhao W."/>
            <person name="Shen M."/>
            <person name="Zhang H."/>
            <person name="Li C."/>
            <person name="Liu L."/>
            <person name="Cao L."/>
            <person name="Xu X."/>
            <person name="Xing Y."/>
            <person name="Hsiang T."/>
            <person name="Zhang Z."/>
            <person name="Xu J.R."/>
            <person name="Peng Y.L."/>
        </authorList>
    </citation>
    <scope>NUCLEOTIDE SEQUENCE</scope>
    <source>
        <strain evidence="8">Y34</strain>
    </source>
</reference>
<dbReference type="Gene3D" id="1.10.630.10">
    <property type="entry name" value="Cytochrome P450"/>
    <property type="match status" value="1"/>
</dbReference>
<dbReference type="Proteomes" id="UP000011086">
    <property type="component" value="Unassembled WGS sequence"/>
</dbReference>
<name>A0AA97P0C4_PYRO3</name>
<keyword evidence="6" id="KW-0503">Monooxygenase</keyword>
<protein>
    <submittedName>
        <fullName evidence="8">Benzoate 4-monooxygenase cytochrome P450</fullName>
    </submittedName>
</protein>
<dbReference type="InterPro" id="IPR017972">
    <property type="entry name" value="Cyt_P450_CS"/>
</dbReference>
<dbReference type="EMBL" id="JH793966">
    <property type="protein sequence ID" value="ELQ39654.1"/>
    <property type="molecule type" value="Genomic_DNA"/>
</dbReference>
<dbReference type="CDD" id="cd11060">
    <property type="entry name" value="CYP57A1-like"/>
    <property type="match status" value="1"/>
</dbReference>
<dbReference type="SMR" id="A0AA97P0C4"/>
<dbReference type="PROSITE" id="PS00086">
    <property type="entry name" value="CYTOCHROME_P450"/>
    <property type="match status" value="1"/>
</dbReference>
<sequence length="508" mass="57526">MNFSLNSLSHAQVLGLGVALCLLGYIVTTELRYRHLWGYPGPILARYTNAYRAYLAWRYANRPGGISYHEYLHNKYGTTVRMGPNIVYTDDPDAIPLVLGFKDRLMKTDHVNALQVPGQPANIGGIRDEKEHNRSRSAIEVVYSLSSLKGYEPLVDETIVELTRVFEDKARAGEVVNISEWCHYYAYDAITNVTYGEPTGFIRNGRDMFDLISSQLKHIAYVRMATQWPFMDYVLRTNPIALALNKQKASRAGTFFQYSADRVNAEMAKEKRSAVAQKTMLHHLIDARDKHPDVLDDQRVQMFCTVNLLAGTLSPSFAVDFIMRWLAQNPEKQERVYREVKQHSTTYPVPLDDTFKMPYLQGLVREGYRLSYASDIGMERVAGPKGIPLRDGRMLPPGYGIGLSHPAIQKDAAVFGDQPEVCRPDRWMQGPDESLADYKARKGYMDRTDLTFSKGSRNCIGKGYTQMEVAKVVASVAARFQLHLAGEAHIRDLLRIRNRLSVILKGTD</sequence>
<keyword evidence="7" id="KW-0812">Transmembrane</keyword>
<dbReference type="GO" id="GO:0016705">
    <property type="term" value="F:oxidoreductase activity, acting on paired donors, with incorporation or reduction of molecular oxygen"/>
    <property type="evidence" value="ECO:0007669"/>
    <property type="project" value="InterPro"/>
</dbReference>
<dbReference type="SUPFAM" id="SSF48264">
    <property type="entry name" value="Cytochrome P450"/>
    <property type="match status" value="1"/>
</dbReference>
<accession>A0AA97P0C4</accession>
<evidence type="ECO:0000256" key="6">
    <source>
        <dbReference type="RuleBase" id="RU000461"/>
    </source>
</evidence>
<keyword evidence="4 6" id="KW-0560">Oxidoreductase</keyword>
<proteinExistence type="inferred from homology"/>
<evidence type="ECO:0000256" key="1">
    <source>
        <dbReference type="ARBA" id="ARBA00001971"/>
    </source>
</evidence>
<dbReference type="GO" id="GO:0004497">
    <property type="term" value="F:monooxygenase activity"/>
    <property type="evidence" value="ECO:0007669"/>
    <property type="project" value="UniProtKB-KW"/>
</dbReference>
<keyword evidence="2 6" id="KW-0349">Heme</keyword>
<keyword evidence="7" id="KW-0472">Membrane</keyword>
<evidence type="ECO:0000313" key="8">
    <source>
        <dbReference type="EMBL" id="ELQ39654.1"/>
    </source>
</evidence>
<evidence type="ECO:0000256" key="3">
    <source>
        <dbReference type="ARBA" id="ARBA00022723"/>
    </source>
</evidence>